<comment type="caution">
    <text evidence="2">The sequence shown here is derived from an EMBL/GenBank/DDBJ whole genome shotgun (WGS) entry which is preliminary data.</text>
</comment>
<reference evidence="2 3" key="1">
    <citation type="journal article" date="2020" name="ISME J.">
        <title>Uncovering the hidden diversity of litter-decomposition mechanisms in mushroom-forming fungi.</title>
        <authorList>
            <person name="Floudas D."/>
            <person name="Bentzer J."/>
            <person name="Ahren D."/>
            <person name="Johansson T."/>
            <person name="Persson P."/>
            <person name="Tunlid A."/>
        </authorList>
    </citation>
    <scope>NUCLEOTIDE SEQUENCE [LARGE SCALE GENOMIC DNA]</scope>
    <source>
        <strain evidence="2 3">CBS 146.42</strain>
    </source>
</reference>
<evidence type="ECO:0000256" key="1">
    <source>
        <dbReference type="SAM" id="MobiDB-lite"/>
    </source>
</evidence>
<feature type="region of interest" description="Disordered" evidence="1">
    <location>
        <begin position="270"/>
        <end position="289"/>
    </location>
</feature>
<evidence type="ECO:0000313" key="2">
    <source>
        <dbReference type="EMBL" id="KAF5350675.1"/>
    </source>
</evidence>
<protein>
    <recommendedName>
        <fullName evidence="4">DUF1308 domain-containing protein</fullName>
    </recommendedName>
</protein>
<organism evidence="2 3">
    <name type="scientific">Leucocoprinus leucothites</name>
    <dbReference type="NCBI Taxonomy" id="201217"/>
    <lineage>
        <taxon>Eukaryota</taxon>
        <taxon>Fungi</taxon>
        <taxon>Dikarya</taxon>
        <taxon>Basidiomycota</taxon>
        <taxon>Agaricomycotina</taxon>
        <taxon>Agaricomycetes</taxon>
        <taxon>Agaricomycetidae</taxon>
        <taxon>Agaricales</taxon>
        <taxon>Agaricineae</taxon>
        <taxon>Agaricaceae</taxon>
        <taxon>Leucocoprinus</taxon>
    </lineage>
</organism>
<proteinExistence type="predicted"/>
<name>A0A8H5CZ60_9AGAR</name>
<dbReference type="OrthoDB" id="14527at2759"/>
<evidence type="ECO:0000313" key="3">
    <source>
        <dbReference type="Proteomes" id="UP000559027"/>
    </source>
</evidence>
<dbReference type="EMBL" id="JAACJO010000014">
    <property type="protein sequence ID" value="KAF5350675.1"/>
    <property type="molecule type" value="Genomic_DNA"/>
</dbReference>
<keyword evidence="3" id="KW-1185">Reference proteome</keyword>
<feature type="compositionally biased region" description="Pro residues" evidence="1">
    <location>
        <begin position="276"/>
        <end position="288"/>
    </location>
</feature>
<sequence length="630" mass="70403">MTAEFHPELQHLRLKLQEIYAASAHFRPLSLKPPILDSSIEKNNESSDDSPWTHQEQIPGLRQLRESIRLDLDVLDKFLDDGSSVSLPPLSTNAPYLIAVWNELICAKSPVVSVFKMFDIRVGNSVNQGTAHGKRNGKKSSAGVKVDIVAENGRQWIRVNTIKNARIQAEFREIDSYLTDDESGEEYEGMPPTLAQKQFDNSVLRMGRSLLQAAEANPIEGTSEIPRITLRLTRLDPSPDNVDRRIAQTIRLLREMNIDVELGERGDAELTKNLPSLPPSPSSQPPLHPTRRIALDLSALIALVSDLTHFPLPTTLEEANRRFIPPQEYREWKETRLEHKKPQDKISKALPERSIEDLPKVYVKQARALTRQLLQEMVKGMIQEIHDQLSEVLNGDLSQVEFWTTPDARSRCLLIVNKIGGENEKRRVRALLEHGADLDGGIQAYWKDSRYPPQFLPILPIKIFPTSSNPNPSLVLKEEAYSRSSSSAFSKVLKKTCEYILAQEIVPDPRTLNGIDSTESQAVDDETGEIQRAAVTKVNPRLTAHTVQSMLWGAELGWTTLTGNKSSVKAILREIRAARVSGRLGEEDMECCVGSGRSDPEDANGGVAALWVVDPRSLAEGMSSLPPIEY</sequence>
<gene>
    <name evidence="2" type="ORF">D9756_008731</name>
</gene>
<dbReference type="Proteomes" id="UP000559027">
    <property type="component" value="Unassembled WGS sequence"/>
</dbReference>
<accession>A0A8H5CZ60</accession>
<dbReference type="PANTHER" id="PTHR13379">
    <property type="entry name" value="UNCHARACTERIZED DUF1308"/>
    <property type="match status" value="1"/>
</dbReference>
<evidence type="ECO:0008006" key="4">
    <source>
        <dbReference type="Google" id="ProtNLM"/>
    </source>
</evidence>
<dbReference type="PANTHER" id="PTHR13379:SF0">
    <property type="entry name" value="UPF0415 PROTEIN C7ORF25"/>
    <property type="match status" value="1"/>
</dbReference>
<feature type="region of interest" description="Disordered" evidence="1">
    <location>
        <begin position="37"/>
        <end position="57"/>
    </location>
</feature>
<dbReference type="AlphaFoldDB" id="A0A8H5CZ60"/>